<accession>A0A7S8FG67</accession>
<dbReference type="Proteomes" id="UP000593737">
    <property type="component" value="Chromosome"/>
</dbReference>
<reference evidence="2 3" key="1">
    <citation type="journal article" date="2020" name="ISME J.">
        <title>Enrichment and physiological characterization of a novel comammox Nitrospira indicates ammonium inhibition of complete nitrification.</title>
        <authorList>
            <person name="Sakoula D."/>
            <person name="Koch H."/>
            <person name="Frank J."/>
            <person name="Jetten M.S.M."/>
            <person name="van Kessel M.A.H.J."/>
            <person name="Lucker S."/>
        </authorList>
    </citation>
    <scope>NUCLEOTIDE SEQUENCE [LARGE SCALE GENOMIC DNA]</scope>
    <source>
        <strain evidence="2">Comreactor17</strain>
    </source>
</reference>
<dbReference type="EMBL" id="CP047423">
    <property type="protein sequence ID" value="QPD05345.1"/>
    <property type="molecule type" value="Genomic_DNA"/>
</dbReference>
<protein>
    <submittedName>
        <fullName evidence="2">Zf-HC2 domain-containing protein</fullName>
    </submittedName>
</protein>
<name>A0A7S8FG67_9BACT</name>
<sequence>MNRVARLLPTCQEMSKLLSETLDRRLPWHIRARMFIHLRMCVFCEQYRHQLALLRRLLRLTYDSDSSGRQTPQPGLSDEAKERIRRALDSSHS</sequence>
<dbReference type="KEGG" id="nkf:Nkreftii_003119"/>
<proteinExistence type="predicted"/>
<feature type="region of interest" description="Disordered" evidence="1">
    <location>
        <begin position="64"/>
        <end position="93"/>
    </location>
</feature>
<gene>
    <name evidence="2" type="ORF">Nkreftii_003119</name>
</gene>
<feature type="compositionally biased region" description="Polar residues" evidence="1">
    <location>
        <begin position="64"/>
        <end position="74"/>
    </location>
</feature>
<evidence type="ECO:0000256" key="1">
    <source>
        <dbReference type="SAM" id="MobiDB-lite"/>
    </source>
</evidence>
<evidence type="ECO:0000313" key="2">
    <source>
        <dbReference type="EMBL" id="QPD05345.1"/>
    </source>
</evidence>
<organism evidence="2 3">
    <name type="scientific">Candidatus Nitrospira kreftii</name>
    <dbReference type="NCBI Taxonomy" id="2652173"/>
    <lineage>
        <taxon>Bacteria</taxon>
        <taxon>Pseudomonadati</taxon>
        <taxon>Nitrospirota</taxon>
        <taxon>Nitrospiria</taxon>
        <taxon>Nitrospirales</taxon>
        <taxon>Nitrospiraceae</taxon>
        <taxon>Nitrospira</taxon>
    </lineage>
</organism>
<evidence type="ECO:0000313" key="3">
    <source>
        <dbReference type="Proteomes" id="UP000593737"/>
    </source>
</evidence>
<dbReference type="AlphaFoldDB" id="A0A7S8FG67"/>
<feature type="compositionally biased region" description="Basic and acidic residues" evidence="1">
    <location>
        <begin position="78"/>
        <end position="93"/>
    </location>
</feature>